<evidence type="ECO:0000313" key="2">
    <source>
        <dbReference type="Proteomes" id="UP000252914"/>
    </source>
</evidence>
<dbReference type="EMBL" id="QOIN01000019">
    <property type="protein sequence ID" value="RCG29221.1"/>
    <property type="molecule type" value="Genomic_DNA"/>
</dbReference>
<name>A0A367FFX9_9ACTN</name>
<accession>A0A367FFX9</accession>
<protein>
    <submittedName>
        <fullName evidence="1">Uncharacterized protein</fullName>
    </submittedName>
</protein>
<gene>
    <name evidence="1" type="ORF">DTL70_00190</name>
</gene>
<proteinExistence type="predicted"/>
<dbReference type="Proteomes" id="UP000252914">
    <property type="component" value="Unassembled WGS sequence"/>
</dbReference>
<evidence type="ECO:0000313" key="1">
    <source>
        <dbReference type="EMBL" id="RCG29221.1"/>
    </source>
</evidence>
<reference evidence="1 2" key="1">
    <citation type="submission" date="2018-06" db="EMBL/GenBank/DDBJ databases">
        <title>Streptomyces reniochalinae sp. nov. and Streptomyces diacarnus sp. nov. from marine sponges.</title>
        <authorList>
            <person name="Li L."/>
        </authorList>
    </citation>
    <scope>NUCLEOTIDE SEQUENCE [LARGE SCALE GENOMIC DNA]</scope>
    <source>
        <strain evidence="1 2">LHW51701</strain>
    </source>
</reference>
<dbReference type="AlphaFoldDB" id="A0A367FFX9"/>
<sequence>MQVGPYAVEPFAVVGDGDQQLRLGPRDVLRGQFRSGAQVGDVPEAGGLPFDGVGARLVVR</sequence>
<organism evidence="1 2">
    <name type="scientific">Streptomyces diacarni</name>
    <dbReference type="NCBI Taxonomy" id="2800381"/>
    <lineage>
        <taxon>Bacteria</taxon>
        <taxon>Bacillati</taxon>
        <taxon>Actinomycetota</taxon>
        <taxon>Actinomycetes</taxon>
        <taxon>Kitasatosporales</taxon>
        <taxon>Streptomycetaceae</taxon>
        <taxon>Streptomyces</taxon>
    </lineage>
</organism>
<keyword evidence="2" id="KW-1185">Reference proteome</keyword>
<comment type="caution">
    <text evidence="1">The sequence shown here is derived from an EMBL/GenBank/DDBJ whole genome shotgun (WGS) entry which is preliminary data.</text>
</comment>